<protein>
    <recommendedName>
        <fullName evidence="3">P-loop containing nucleoside triphosphate hydrolase protein</fullName>
    </recommendedName>
</protein>
<dbReference type="OrthoDB" id="2316594at2759"/>
<evidence type="ECO:0000313" key="1">
    <source>
        <dbReference type="EMBL" id="KAF2113849.1"/>
    </source>
</evidence>
<dbReference type="Gene3D" id="3.40.50.300">
    <property type="entry name" value="P-loop containing nucleotide triphosphate hydrolases"/>
    <property type="match status" value="1"/>
</dbReference>
<gene>
    <name evidence="1" type="ORF">BDV96DRAFT_496095</name>
</gene>
<dbReference type="Proteomes" id="UP000799770">
    <property type="component" value="Unassembled WGS sequence"/>
</dbReference>
<dbReference type="SUPFAM" id="SSF52540">
    <property type="entry name" value="P-loop containing nucleoside triphosphate hydrolases"/>
    <property type="match status" value="1"/>
</dbReference>
<evidence type="ECO:0008006" key="3">
    <source>
        <dbReference type="Google" id="ProtNLM"/>
    </source>
</evidence>
<dbReference type="InterPro" id="IPR027417">
    <property type="entry name" value="P-loop_NTPase"/>
</dbReference>
<name>A0A6A5Z303_9PLEO</name>
<reference evidence="1" key="1">
    <citation type="journal article" date="2020" name="Stud. Mycol.">
        <title>101 Dothideomycetes genomes: a test case for predicting lifestyles and emergence of pathogens.</title>
        <authorList>
            <person name="Haridas S."/>
            <person name="Albert R."/>
            <person name="Binder M."/>
            <person name="Bloem J."/>
            <person name="Labutti K."/>
            <person name="Salamov A."/>
            <person name="Andreopoulos B."/>
            <person name="Baker S."/>
            <person name="Barry K."/>
            <person name="Bills G."/>
            <person name="Bluhm B."/>
            <person name="Cannon C."/>
            <person name="Castanera R."/>
            <person name="Culley D."/>
            <person name="Daum C."/>
            <person name="Ezra D."/>
            <person name="Gonzalez J."/>
            <person name="Henrissat B."/>
            <person name="Kuo A."/>
            <person name="Liang C."/>
            <person name="Lipzen A."/>
            <person name="Lutzoni F."/>
            <person name="Magnuson J."/>
            <person name="Mondo S."/>
            <person name="Nolan M."/>
            <person name="Ohm R."/>
            <person name="Pangilinan J."/>
            <person name="Park H.-J."/>
            <person name="Ramirez L."/>
            <person name="Alfaro M."/>
            <person name="Sun H."/>
            <person name="Tritt A."/>
            <person name="Yoshinaga Y."/>
            <person name="Zwiers L.-H."/>
            <person name="Turgeon B."/>
            <person name="Goodwin S."/>
            <person name="Spatafora J."/>
            <person name="Crous P."/>
            <person name="Grigoriev I."/>
        </authorList>
    </citation>
    <scope>NUCLEOTIDE SEQUENCE</scope>
    <source>
        <strain evidence="1">CBS 627.86</strain>
    </source>
</reference>
<sequence length="441" mass="48948">MPRDRTQETRESEDEFDVRHAPLVSGDIVDQSSNDLLPQSGFLGTQGSGEMEVSRSKIFVNSNAPFSTFICGVQGSGKSHTTACFLENAILSSPVLGRAGKPLSALVFSYGEYSSVGSGFSVSEVAFLGSPNSAFPKLTPVRKINVLVSATNPGIRRLYERLPNVTVTAFKLKPWLLDIGTILTFMNVHTDKEGPLYMAQFNNVLREIATECDGRFDYRMLKPKLKACRFDFRQMKFLQMRLNLLESFLDLNNAYPDPQYRPGEITIIDMSCPFVDASTACTLFKLGLQRYLQSQAPGKMVVLDEAHKYMLNVPGAKALNESLLTTIRLQRHYGTRVIVSTQEPTLLTSLIALCSVVIVHRFTSPEWFAALKKHIIIPQEDEKDVIRAIEQLRTGTALVYSSNAVLGRNGDGTLDKGAGRLVVMKMRKRITFDGGQSILCE</sequence>
<dbReference type="EMBL" id="ML977327">
    <property type="protein sequence ID" value="KAF2113849.1"/>
    <property type="molecule type" value="Genomic_DNA"/>
</dbReference>
<dbReference type="AlphaFoldDB" id="A0A6A5Z303"/>
<proteinExistence type="predicted"/>
<organism evidence="1 2">
    <name type="scientific">Lophiotrema nucula</name>
    <dbReference type="NCBI Taxonomy" id="690887"/>
    <lineage>
        <taxon>Eukaryota</taxon>
        <taxon>Fungi</taxon>
        <taxon>Dikarya</taxon>
        <taxon>Ascomycota</taxon>
        <taxon>Pezizomycotina</taxon>
        <taxon>Dothideomycetes</taxon>
        <taxon>Pleosporomycetidae</taxon>
        <taxon>Pleosporales</taxon>
        <taxon>Lophiotremataceae</taxon>
        <taxon>Lophiotrema</taxon>
    </lineage>
</organism>
<keyword evidence="2" id="KW-1185">Reference proteome</keyword>
<evidence type="ECO:0000313" key="2">
    <source>
        <dbReference type="Proteomes" id="UP000799770"/>
    </source>
</evidence>
<accession>A0A6A5Z303</accession>